<evidence type="ECO:0000256" key="6">
    <source>
        <dbReference type="ARBA" id="ARBA00023268"/>
    </source>
</evidence>
<dbReference type="InterPro" id="IPR020806">
    <property type="entry name" value="PKS_PP-bd"/>
</dbReference>
<dbReference type="SUPFAM" id="SSF52151">
    <property type="entry name" value="FabD/lysophospholipase-like"/>
    <property type="match status" value="1"/>
</dbReference>
<dbReference type="InterPro" id="IPR014031">
    <property type="entry name" value="Ketoacyl_synth_C"/>
</dbReference>
<evidence type="ECO:0000256" key="8">
    <source>
        <dbReference type="SAM" id="MobiDB-lite"/>
    </source>
</evidence>
<evidence type="ECO:0000256" key="3">
    <source>
        <dbReference type="ARBA" id="ARBA00022553"/>
    </source>
</evidence>
<dbReference type="Gene3D" id="3.40.366.10">
    <property type="entry name" value="Malonyl-Coenzyme A Acyl Carrier Protein, domain 2"/>
    <property type="match status" value="1"/>
</dbReference>
<dbReference type="EMBL" id="VDLX02000014">
    <property type="protein sequence ID" value="KAB8190930.1"/>
    <property type="molecule type" value="Genomic_DNA"/>
</dbReference>
<dbReference type="SMART" id="SM00822">
    <property type="entry name" value="PKS_KR"/>
    <property type="match status" value="1"/>
</dbReference>
<dbReference type="RefSeq" id="WP_139634339.1">
    <property type="nucleotide sequence ID" value="NZ_VDLX02000014.1"/>
</dbReference>
<evidence type="ECO:0000256" key="2">
    <source>
        <dbReference type="ARBA" id="ARBA00022450"/>
    </source>
</evidence>
<dbReference type="SMART" id="SM00827">
    <property type="entry name" value="PKS_AT"/>
    <property type="match status" value="1"/>
</dbReference>
<dbReference type="InterPro" id="IPR057326">
    <property type="entry name" value="KR_dom"/>
</dbReference>
<dbReference type="Pfam" id="PF00698">
    <property type="entry name" value="Acyl_transf_1"/>
    <property type="match status" value="1"/>
</dbReference>
<dbReference type="Gene3D" id="3.40.50.720">
    <property type="entry name" value="NAD(P)-binding Rossmann-like Domain"/>
    <property type="match status" value="1"/>
</dbReference>
<name>A0A5C4W018_9ACTN</name>
<dbReference type="GO" id="GO:0004312">
    <property type="term" value="F:fatty acid synthase activity"/>
    <property type="evidence" value="ECO:0007669"/>
    <property type="project" value="TreeGrafter"/>
</dbReference>
<evidence type="ECO:0000259" key="9">
    <source>
        <dbReference type="PROSITE" id="PS50075"/>
    </source>
</evidence>
<dbReference type="InterPro" id="IPR014030">
    <property type="entry name" value="Ketoacyl_synth_N"/>
</dbReference>
<dbReference type="GO" id="GO:0004315">
    <property type="term" value="F:3-oxoacyl-[acyl-carrier-protein] synthase activity"/>
    <property type="evidence" value="ECO:0007669"/>
    <property type="project" value="InterPro"/>
</dbReference>
<dbReference type="InterPro" id="IPR029058">
    <property type="entry name" value="AB_hydrolase_fold"/>
</dbReference>
<dbReference type="InterPro" id="IPR009081">
    <property type="entry name" value="PP-bd_ACP"/>
</dbReference>
<keyword evidence="4 11" id="KW-0808">Transferase</keyword>
<proteinExistence type="predicted"/>
<feature type="domain" description="Carrier" evidence="9">
    <location>
        <begin position="1642"/>
        <end position="1717"/>
    </location>
</feature>
<dbReference type="InterPro" id="IPR036299">
    <property type="entry name" value="Polyketide_synth_docking_sf"/>
</dbReference>
<evidence type="ECO:0000256" key="4">
    <source>
        <dbReference type="ARBA" id="ARBA00022679"/>
    </source>
</evidence>
<feature type="compositionally biased region" description="Basic residues" evidence="8">
    <location>
        <begin position="1730"/>
        <end position="1742"/>
    </location>
</feature>
<accession>A0A5C4W018</accession>
<dbReference type="Pfam" id="PF00550">
    <property type="entry name" value="PP-binding"/>
    <property type="match status" value="1"/>
</dbReference>
<evidence type="ECO:0000313" key="11">
    <source>
        <dbReference type="EMBL" id="KAB8190930.1"/>
    </source>
</evidence>
<evidence type="ECO:0000256" key="7">
    <source>
        <dbReference type="ARBA" id="ARBA00023315"/>
    </source>
</evidence>
<keyword evidence="3" id="KW-0597">Phosphoprotein</keyword>
<dbReference type="InterPro" id="IPR001227">
    <property type="entry name" value="Ac_transferase_dom_sf"/>
</dbReference>
<dbReference type="Proteomes" id="UP000312512">
    <property type="component" value="Unassembled WGS sequence"/>
</dbReference>
<dbReference type="InterPro" id="IPR016039">
    <property type="entry name" value="Thiolase-like"/>
</dbReference>
<dbReference type="SUPFAM" id="SSF51735">
    <property type="entry name" value="NAD(P)-binding Rossmann-fold domains"/>
    <property type="match status" value="2"/>
</dbReference>
<feature type="region of interest" description="Disordered" evidence="8">
    <location>
        <begin position="1319"/>
        <end position="1395"/>
    </location>
</feature>
<keyword evidence="6" id="KW-0511">Multifunctional enzyme</keyword>
<dbReference type="InterPro" id="IPR018201">
    <property type="entry name" value="Ketoacyl_synth_AS"/>
</dbReference>
<dbReference type="SUPFAM" id="SSF101173">
    <property type="entry name" value="Docking domain B of the erythromycin polyketide synthase (DEBS)"/>
    <property type="match status" value="1"/>
</dbReference>
<dbReference type="Pfam" id="PF00109">
    <property type="entry name" value="ketoacyl-synt"/>
    <property type="match status" value="1"/>
</dbReference>
<dbReference type="SUPFAM" id="SSF47336">
    <property type="entry name" value="ACP-like"/>
    <property type="match status" value="1"/>
</dbReference>
<dbReference type="PROSITE" id="PS00606">
    <property type="entry name" value="KS3_1"/>
    <property type="match status" value="1"/>
</dbReference>
<dbReference type="InterPro" id="IPR032821">
    <property type="entry name" value="PKS_assoc"/>
</dbReference>
<dbReference type="InterPro" id="IPR016035">
    <property type="entry name" value="Acyl_Trfase/lysoPLipase"/>
</dbReference>
<dbReference type="GO" id="GO:0033068">
    <property type="term" value="P:macrolide biosynthetic process"/>
    <property type="evidence" value="ECO:0007669"/>
    <property type="project" value="UniProtKB-ARBA"/>
</dbReference>
<keyword evidence="7 11" id="KW-0012">Acyltransferase</keyword>
<keyword evidence="12" id="KW-1185">Reference proteome</keyword>
<dbReference type="Pfam" id="PF02801">
    <property type="entry name" value="Ketoacyl-synt_C"/>
    <property type="match status" value="1"/>
</dbReference>
<dbReference type="Pfam" id="PF08990">
    <property type="entry name" value="Docking"/>
    <property type="match status" value="1"/>
</dbReference>
<dbReference type="PANTHER" id="PTHR43775:SF51">
    <property type="entry name" value="INACTIVE PHENOLPHTHIOCEROL SYNTHESIS POLYKETIDE SYNTHASE TYPE I PKS1-RELATED"/>
    <property type="match status" value="1"/>
</dbReference>
<dbReference type="PROSITE" id="PS50075">
    <property type="entry name" value="CARRIER"/>
    <property type="match status" value="1"/>
</dbReference>
<protein>
    <submittedName>
        <fullName evidence="11">Acyltransferase domain-containing protein</fullName>
    </submittedName>
</protein>
<dbReference type="SUPFAM" id="SSF53901">
    <property type="entry name" value="Thiolase-like"/>
    <property type="match status" value="1"/>
</dbReference>
<evidence type="ECO:0000256" key="1">
    <source>
        <dbReference type="ARBA" id="ARBA00001957"/>
    </source>
</evidence>
<dbReference type="Pfam" id="PF16197">
    <property type="entry name" value="KAsynt_C_assoc"/>
    <property type="match status" value="1"/>
</dbReference>
<gene>
    <name evidence="11" type="ORF">FH608_033335</name>
</gene>
<organism evidence="11 12">
    <name type="scientific">Nonomuraea phyllanthi</name>
    <dbReference type="NCBI Taxonomy" id="2219224"/>
    <lineage>
        <taxon>Bacteria</taxon>
        <taxon>Bacillati</taxon>
        <taxon>Actinomycetota</taxon>
        <taxon>Actinomycetes</taxon>
        <taxon>Streptosporangiales</taxon>
        <taxon>Streptosporangiaceae</taxon>
        <taxon>Nonomuraea</taxon>
    </lineage>
</organism>
<dbReference type="InterPro" id="IPR050091">
    <property type="entry name" value="PKS_NRPS_Biosynth_Enz"/>
</dbReference>
<dbReference type="Gene3D" id="3.30.70.3290">
    <property type="match status" value="1"/>
</dbReference>
<dbReference type="InterPro" id="IPR015083">
    <property type="entry name" value="NorB/c/GfsB-D-like_docking"/>
</dbReference>
<feature type="domain" description="Ketosynthase family 3 (KS3)" evidence="10">
    <location>
        <begin position="33"/>
        <end position="459"/>
    </location>
</feature>
<feature type="compositionally biased region" description="Low complexity" evidence="8">
    <location>
        <begin position="1327"/>
        <end position="1350"/>
    </location>
</feature>
<dbReference type="InterPro" id="IPR020841">
    <property type="entry name" value="PKS_Beta-ketoAc_synthase_dom"/>
</dbReference>
<reference evidence="11 12" key="1">
    <citation type="submission" date="2019-10" db="EMBL/GenBank/DDBJ databases">
        <title>Nonomuraea sp. nov., isolated from Phyllanthus amarus.</title>
        <authorList>
            <person name="Klykleung N."/>
            <person name="Tanasupawat S."/>
        </authorList>
    </citation>
    <scope>NUCLEOTIDE SEQUENCE [LARGE SCALE GENOMIC DNA]</scope>
    <source>
        <strain evidence="11 12">PA1-10</strain>
    </source>
</reference>
<dbReference type="GO" id="GO:0006633">
    <property type="term" value="P:fatty acid biosynthetic process"/>
    <property type="evidence" value="ECO:0007669"/>
    <property type="project" value="InterPro"/>
</dbReference>
<dbReference type="PANTHER" id="PTHR43775">
    <property type="entry name" value="FATTY ACID SYNTHASE"/>
    <property type="match status" value="1"/>
</dbReference>
<dbReference type="Gene3D" id="3.40.50.1820">
    <property type="entry name" value="alpha/beta hydrolase"/>
    <property type="match status" value="1"/>
</dbReference>
<dbReference type="InterPro" id="IPR013968">
    <property type="entry name" value="PKS_KR"/>
</dbReference>
<dbReference type="SUPFAM" id="SSF55048">
    <property type="entry name" value="Probable ACP-binding domain of malonyl-CoA ACP transacylase"/>
    <property type="match status" value="1"/>
</dbReference>
<dbReference type="InterPro" id="IPR036291">
    <property type="entry name" value="NAD(P)-bd_dom_sf"/>
</dbReference>
<evidence type="ECO:0000313" key="12">
    <source>
        <dbReference type="Proteomes" id="UP000312512"/>
    </source>
</evidence>
<dbReference type="Gene3D" id="3.40.47.10">
    <property type="match status" value="1"/>
</dbReference>
<feature type="region of interest" description="Disordered" evidence="8">
    <location>
        <begin position="1718"/>
        <end position="1742"/>
    </location>
</feature>
<dbReference type="Pfam" id="PF08659">
    <property type="entry name" value="KR"/>
    <property type="match status" value="2"/>
</dbReference>
<evidence type="ECO:0000259" key="10">
    <source>
        <dbReference type="PROSITE" id="PS52004"/>
    </source>
</evidence>
<comment type="caution">
    <text evidence="11">The sequence shown here is derived from an EMBL/GenBank/DDBJ whole genome shotgun (WGS) entry which is preliminary data.</text>
</comment>
<dbReference type="Pfam" id="PF22621">
    <property type="entry name" value="CurL-like_PKS_C"/>
    <property type="match status" value="1"/>
</dbReference>
<dbReference type="SMART" id="SM00825">
    <property type="entry name" value="PKS_KS"/>
    <property type="match status" value="1"/>
</dbReference>
<keyword evidence="5" id="KW-0045">Antibiotic biosynthesis</keyword>
<dbReference type="InterPro" id="IPR014043">
    <property type="entry name" value="Acyl_transferase_dom"/>
</dbReference>
<dbReference type="CDD" id="cd00833">
    <property type="entry name" value="PKS"/>
    <property type="match status" value="1"/>
</dbReference>
<evidence type="ECO:0000256" key="5">
    <source>
        <dbReference type="ARBA" id="ARBA00023194"/>
    </source>
</evidence>
<comment type="cofactor">
    <cofactor evidence="1">
        <name>pantetheine 4'-phosphate</name>
        <dbReference type="ChEBI" id="CHEBI:47942"/>
    </cofactor>
</comment>
<keyword evidence="2" id="KW-0596">Phosphopantetheine</keyword>
<dbReference type="SMART" id="SM00823">
    <property type="entry name" value="PKS_PP"/>
    <property type="match status" value="1"/>
</dbReference>
<dbReference type="InterPro" id="IPR016036">
    <property type="entry name" value="Malonyl_transacylase_ACP-bd"/>
</dbReference>
<dbReference type="GO" id="GO:0031177">
    <property type="term" value="F:phosphopantetheine binding"/>
    <property type="evidence" value="ECO:0007669"/>
    <property type="project" value="InterPro"/>
</dbReference>
<sequence>MGTEEKLRVYLKRVTVELAQARKRLTELEERSHEPIAVVGMACRYPGGGTVEDFWDLLRRGDSAVREVPPARWDIDAYYNPEPGVPGGMYTRYGAFLDDVTGWDAEFFGLSPREALRMDPHQRLLLELAWEGLENAGLSPSRVAGSRTGVMVGFMDTLQYGRLQIERQGDEAASDPYLGQGAVPSIAAGRIAYQLDLTGPTVTVDTACSSSLIAIHLAAESLRRGECDLALAGGASLTLHPTVYLQACAGLMMCSDGRCKTFDERADGYVMGEGGGMLVLEPLSRALANGRRIRAVLRGSAVNQDGRSNGLTAPSRRAQTDVITRALAAARVAPDEIDYVEAHGSGTHLGDAIELSALHDVFGGRPAERPLRVGAVKTNIGHTQAAAGVAGVIKTILILENGLIPPSLNLSTPAAAIPEDGTVQPVTAELPLPSREGPRLAGVSSFGLSGTNAHVILEAAPTPHPLPPTGDLLTTTPELAASIETASIETAPIETAPIETAPIETVTVAAEAPKKEAVPGGSADHTAAVRGQVVPVSAASDAALREQATRLADWLDERPGTSLDDLTHTLQTGRAELDHRRALVCADLGEAVRRLRDIAGNGGGHRVKGRPRIAFLLPGVGDQYAGLGSELYTREPVYAEAVDQCVDLVRRHSGLDLRPFFTAAGPAAGSAAGSVQGRPDSLAALLGRGGDAPAPADDPLDHAATAHPFLFTVEYALARLLRHRGITPDLLIGYSLGEYVAACLAGVFTLEDALHVVIERAHLITAVPAGRMVAVAAPDDRVRAALSASGVEVDVAARNGPAMTVLSGPPAEIEAATAVLMGEGLACRPLRSAHAFHSALLEPAREKLVAVLETVRRQAPAVTIVSNLTGEPLTAEQATSTSYWADQLVSTVRFADGVRHCLGQDVTAFVELGPGQTLGGLVRQNLAGGSAAVLGTLPPYWTAGQPRDAHAELLASCAALWELGVGVSWERTRPAGGRVLSLPTYPFQRTRFWPENGELTGAAHGELTGAAHGGQAGVAHGGQTDVADAGRPEAGDAGEPGDFTFVPGWRRDPVSGALPTALALPGPLVVLADPEGVGSALADLADASGTPVVEVVAAPGSEARREGRRLTIDPAVPEHYAEAFAQLPPGTVHVAHLWSLASSPGMPDDGELQEALSNGFHSLMLAVQALGERPGRLLTVSRGATEIIGGDVPAPHQSLAHGLGRAARHEYAELAWSGVDLDAEAGHPATTTAAQLAHELLSRPEEDTTPEAPDPVAGWRRGRRWVRGWTEVPAPPEAAGVWRPDGAYLITGGTRGLGMALAKHLTRAGVRRLALVARTPLPRTATEHAPTATGHAPTATGHAPTGAEHASSATGHAPTGAPHDEGQEQDGAGLLSRDAAGSGEEGPLPGDGAGADEARVAGMLRDVAELEAAGAEVLLLTADTGVPDQLRAALRRAREHFGGLHGVIHAAGLPAGGMLRRRTPDEAARVLAPKVLAMGPLAELVGAGTPPEERPEVLVLYSSAVTAYGGVGEADYCAANTVLDAYGQALAATAPTTRVVSVAWGPWRHDVWQAENLKSSGGGLAGRVADYRARYGFADDAGCALLDRIVAGGHGGVLAVRQPLREVLRAWTSMLDLDDLVGAAVPQGQRFPRPLLRTDYVAPRTEAEAGIAELWGAYLGIDRVGVHDPFFDLGGNSLLGMAMVLALEKQLGRPVPPALLFEHPTVAEFAAAIDGGADPREALTTSSARGQRRRRARSSNRK</sequence>
<dbReference type="FunFam" id="3.40.47.10:FF:000019">
    <property type="entry name" value="Polyketide synthase type I"/>
    <property type="match status" value="1"/>
</dbReference>
<dbReference type="InterPro" id="IPR036736">
    <property type="entry name" value="ACP-like_sf"/>
</dbReference>
<dbReference type="PROSITE" id="PS52004">
    <property type="entry name" value="KS3_2"/>
    <property type="match status" value="1"/>
</dbReference>
<dbReference type="OrthoDB" id="3653264at2"/>